<gene>
    <name evidence="1" type="ORF">BWY73_00577</name>
</gene>
<dbReference type="Pfam" id="PF13181">
    <property type="entry name" value="TPR_8"/>
    <property type="match status" value="1"/>
</dbReference>
<dbReference type="InterPro" id="IPR011990">
    <property type="entry name" value="TPR-like_helical_dom_sf"/>
</dbReference>
<accession>A0A1V5MIF2</accession>
<organism evidence="1">
    <name type="scientific">candidate division TA06 bacterium ADurb.Bin417</name>
    <dbReference type="NCBI Taxonomy" id="1852828"/>
    <lineage>
        <taxon>Bacteria</taxon>
        <taxon>Bacteria division TA06</taxon>
    </lineage>
</organism>
<comment type="caution">
    <text evidence="1">The sequence shown here is derived from an EMBL/GenBank/DDBJ whole genome shotgun (WGS) entry which is preliminary data.</text>
</comment>
<sequence length="233" mass="26977">MSKTAFRSRSIAAIILLFLILSPLQDSIDLQRRRMGFERRLMLMPGQVAGNLILGGFKGLAADLLWLQVESLFHSGQHYKMLPLFQSITFLQPKFITPWAVGGWHMAYNISVKAKNEEEKQFWIKHGVDFLAEGIKNNPERYDLYFELGWTYFNKVKDYANAVKYFELAAKFPRPEYVDDVLAHAYEENGQIKEAIATWERILAGPDTPFRQIAARMLSRLKKYGTTKVETYQ</sequence>
<dbReference type="EMBL" id="MWAK01000058">
    <property type="protein sequence ID" value="OPZ92925.1"/>
    <property type="molecule type" value="Genomic_DNA"/>
</dbReference>
<proteinExistence type="predicted"/>
<protein>
    <recommendedName>
        <fullName evidence="2">Tetratricopeptide repeat protein</fullName>
    </recommendedName>
</protein>
<dbReference type="Gene3D" id="1.25.40.10">
    <property type="entry name" value="Tetratricopeptide repeat domain"/>
    <property type="match status" value="1"/>
</dbReference>
<dbReference type="AlphaFoldDB" id="A0A1V5MIF2"/>
<dbReference type="SUPFAM" id="SSF48452">
    <property type="entry name" value="TPR-like"/>
    <property type="match status" value="1"/>
</dbReference>
<name>A0A1V5MIF2_UNCT6</name>
<evidence type="ECO:0008006" key="2">
    <source>
        <dbReference type="Google" id="ProtNLM"/>
    </source>
</evidence>
<dbReference type="Proteomes" id="UP000485484">
    <property type="component" value="Unassembled WGS sequence"/>
</dbReference>
<evidence type="ECO:0000313" key="1">
    <source>
        <dbReference type="EMBL" id="OPZ92925.1"/>
    </source>
</evidence>
<reference evidence="1" key="1">
    <citation type="submission" date="2017-02" db="EMBL/GenBank/DDBJ databases">
        <title>Delving into the versatile metabolic prowess of the omnipresent phylum Bacteroidetes.</title>
        <authorList>
            <person name="Nobu M.K."/>
            <person name="Mei R."/>
            <person name="Narihiro T."/>
            <person name="Kuroda K."/>
            <person name="Liu W.-T."/>
        </authorList>
    </citation>
    <scope>NUCLEOTIDE SEQUENCE</scope>
    <source>
        <strain evidence="1">ADurb.Bin417</strain>
    </source>
</reference>
<dbReference type="InterPro" id="IPR019734">
    <property type="entry name" value="TPR_rpt"/>
</dbReference>